<dbReference type="OrthoDB" id="5226911at2759"/>
<proteinExistence type="predicted"/>
<feature type="compositionally biased region" description="Basic and acidic residues" evidence="1">
    <location>
        <begin position="345"/>
        <end position="357"/>
    </location>
</feature>
<dbReference type="GeneID" id="25302650"/>
<evidence type="ECO:0000256" key="1">
    <source>
        <dbReference type="SAM" id="MobiDB-lite"/>
    </source>
</evidence>
<dbReference type="HOGENOM" id="CLU_035616_0_0_1"/>
<name>A0A0D2HHK7_9EURO</name>
<feature type="compositionally biased region" description="Low complexity" evidence="1">
    <location>
        <begin position="189"/>
        <end position="208"/>
    </location>
</feature>
<gene>
    <name evidence="2" type="ORF">Z517_03160</name>
</gene>
<evidence type="ECO:0000313" key="3">
    <source>
        <dbReference type="Proteomes" id="UP000053029"/>
    </source>
</evidence>
<dbReference type="VEuPathDB" id="FungiDB:Z517_03160"/>
<protein>
    <submittedName>
        <fullName evidence="2">Uncharacterized protein</fullName>
    </submittedName>
</protein>
<dbReference type="Proteomes" id="UP000053029">
    <property type="component" value="Unassembled WGS sequence"/>
</dbReference>
<feature type="compositionally biased region" description="Polar residues" evidence="1">
    <location>
        <begin position="225"/>
        <end position="237"/>
    </location>
</feature>
<feature type="compositionally biased region" description="Basic and acidic residues" evidence="1">
    <location>
        <begin position="211"/>
        <end position="224"/>
    </location>
</feature>
<dbReference type="EMBL" id="KN846970">
    <property type="protein sequence ID" value="KIW83914.1"/>
    <property type="molecule type" value="Genomic_DNA"/>
</dbReference>
<organism evidence="2 3">
    <name type="scientific">Fonsecaea pedrosoi CBS 271.37</name>
    <dbReference type="NCBI Taxonomy" id="1442368"/>
    <lineage>
        <taxon>Eukaryota</taxon>
        <taxon>Fungi</taxon>
        <taxon>Dikarya</taxon>
        <taxon>Ascomycota</taxon>
        <taxon>Pezizomycotina</taxon>
        <taxon>Eurotiomycetes</taxon>
        <taxon>Chaetothyriomycetidae</taxon>
        <taxon>Chaetothyriales</taxon>
        <taxon>Herpotrichiellaceae</taxon>
        <taxon>Fonsecaea</taxon>
    </lineage>
</organism>
<reference evidence="2 3" key="1">
    <citation type="submission" date="2015-01" db="EMBL/GenBank/DDBJ databases">
        <title>The Genome Sequence of Fonsecaea pedrosoi CBS 271.37.</title>
        <authorList>
            <consortium name="The Broad Institute Genomics Platform"/>
            <person name="Cuomo C."/>
            <person name="de Hoog S."/>
            <person name="Gorbushina A."/>
            <person name="Stielow B."/>
            <person name="Teixiera M."/>
            <person name="Abouelleil A."/>
            <person name="Chapman S.B."/>
            <person name="Priest M."/>
            <person name="Young S.K."/>
            <person name="Wortman J."/>
            <person name="Nusbaum C."/>
            <person name="Birren B."/>
        </authorList>
    </citation>
    <scope>NUCLEOTIDE SEQUENCE [LARGE SCALE GENOMIC DNA]</scope>
    <source>
        <strain evidence="2 3">CBS 271.37</strain>
    </source>
</reference>
<dbReference type="AlphaFoldDB" id="A0A0D2HHK7"/>
<dbReference type="STRING" id="1442368.A0A0D2HHK7"/>
<sequence>MGGIDVSSVVSSIISAFGSGLDIFHRLGGKKRKTRARLPRPAEEEEWLRHSLRNRPVEIKHEYDQQVAKFGPRFEVGDAVAQSSLAHTLLVLNTGLINLINHALSGDPRTISSSKRTLFSLSETAAVDTMTAIGQLGSRLSIVSPSRLALESRESRRPVEKNSHKEHKSSSRSSTKKTTRPPPPAPLLVRGGWVRSRSGSSVVSGAAAKKARGEQTEKHQRSKSDPTLSKSSVTRSSVPKARQEESASEVSGCTCKTTAVRAEGSKPANRRKSSEQPRPQSQRSMLILPGDFFEDMRAVPEQGVVQQPPPPPPKIPLHSRPHTTQSQARPTSTMTFMTASTKIGEIPESKWTERALPDEGDGQRSMPYIIPPPLEPSEQKRKKGLKFWKREDKRRDVAAY</sequence>
<feature type="compositionally biased region" description="Basic and acidic residues" evidence="1">
    <location>
        <begin position="388"/>
        <end position="400"/>
    </location>
</feature>
<feature type="compositionally biased region" description="Basic and acidic residues" evidence="1">
    <location>
        <begin position="150"/>
        <end position="163"/>
    </location>
</feature>
<dbReference type="PANTHER" id="PTHR42354">
    <property type="entry name" value="C2H2-TYPE DOMAIN-CONTAINING PROTEIN"/>
    <property type="match status" value="1"/>
</dbReference>
<dbReference type="PANTHER" id="PTHR42354:SF1">
    <property type="entry name" value="C2H2-TYPE DOMAIN-CONTAINING PROTEIN"/>
    <property type="match status" value="1"/>
</dbReference>
<evidence type="ECO:0000313" key="2">
    <source>
        <dbReference type="EMBL" id="KIW83914.1"/>
    </source>
</evidence>
<feature type="compositionally biased region" description="Polar residues" evidence="1">
    <location>
        <begin position="322"/>
        <end position="341"/>
    </location>
</feature>
<keyword evidence="3" id="KW-1185">Reference proteome</keyword>
<accession>A0A0D2HHK7</accession>
<dbReference type="RefSeq" id="XP_013287722.1">
    <property type="nucleotide sequence ID" value="XM_013432268.1"/>
</dbReference>
<feature type="region of interest" description="Disordered" evidence="1">
    <location>
        <begin position="146"/>
        <end position="400"/>
    </location>
</feature>
<feature type="compositionally biased region" description="Polar residues" evidence="1">
    <location>
        <begin position="248"/>
        <end position="257"/>
    </location>
</feature>